<accession>A0ABW8Y9R0</accession>
<keyword evidence="3" id="KW-1185">Reference proteome</keyword>
<evidence type="ECO:0000256" key="1">
    <source>
        <dbReference type="SAM" id="Coils"/>
    </source>
</evidence>
<evidence type="ECO:0000313" key="2">
    <source>
        <dbReference type="EMBL" id="MFL9836953.1"/>
    </source>
</evidence>
<comment type="caution">
    <text evidence="2">The sequence shown here is derived from an EMBL/GenBank/DDBJ whole genome shotgun (WGS) entry which is preliminary data.</text>
</comment>
<feature type="coiled-coil region" evidence="1">
    <location>
        <begin position="322"/>
        <end position="349"/>
    </location>
</feature>
<reference evidence="2 3" key="1">
    <citation type="submission" date="2024-06" db="EMBL/GenBank/DDBJ databases">
        <authorList>
            <person name="Kaempfer P."/>
            <person name="Viver T."/>
        </authorList>
    </citation>
    <scope>NUCLEOTIDE SEQUENCE [LARGE SCALE GENOMIC DNA]</scope>
    <source>
        <strain evidence="2 3">ST-75</strain>
    </source>
</reference>
<sequence>MKKYLTLLLLLVSVCFYGQEEEREIVIEGFYKISLGGGGHALFPVVNNTVNGPINLEIERYKIPNGFVNTAWVRIKGKILRAKYNYDCYYIKNRIVVDEVMLIDTTMLMEKFLKKHADEKKEALNEGEERIEYFEGEGFYNERYGELYFVELKDGEVIDTLGICFEGRASRKHSEVYPDKFTANGVYVKGSGFKITGRSYGLSGEYDSQFNISELKVIDTNYTFYNYQQDRVNKEKQGVVEVEGFYKINGRENLFFPLKDSLVQVPIIVDLKNNKLPDGFVNTSFVRLKGKLIEQRSFFESYFTKYTIEVDEIIEVYNNHLLEDYLKKYQVYKTELKEDEQRLEYFEEEGYYSGPFEGYTFVWIKDREYKGEGWAFFDEDVKQNVVVEGKMGLGIKSSFNRGIYMKVKGIRTYGKRYGHFGGWKSQVNISKVVEFDINKSLWEFIEGKIRENGFYKDDGEKLTFPKILEEGKTYAFKAVAVCDCTLEAKRTGGYIDYTFTEKDGADIKNSFSGRLITNPWTYDKEQSENSWFNYRITYESVETESQVYDSSKFTVQVYREKDENGNITIAIEDYINQREFGLTEVKN</sequence>
<organism evidence="2 3">
    <name type="scientific">Flavobacterium rhizophilum</name>
    <dbReference type="NCBI Taxonomy" id="3163296"/>
    <lineage>
        <taxon>Bacteria</taxon>
        <taxon>Pseudomonadati</taxon>
        <taxon>Bacteroidota</taxon>
        <taxon>Flavobacteriia</taxon>
        <taxon>Flavobacteriales</taxon>
        <taxon>Flavobacteriaceae</taxon>
        <taxon>Flavobacterium</taxon>
    </lineage>
</organism>
<proteinExistence type="predicted"/>
<dbReference type="Proteomes" id="UP001629059">
    <property type="component" value="Unassembled WGS sequence"/>
</dbReference>
<keyword evidence="1" id="KW-0175">Coiled coil</keyword>
<dbReference type="RefSeq" id="WP_408073980.1">
    <property type="nucleotide sequence ID" value="NZ_JBELQB010000003.1"/>
</dbReference>
<evidence type="ECO:0000313" key="3">
    <source>
        <dbReference type="Proteomes" id="UP001629059"/>
    </source>
</evidence>
<protein>
    <submittedName>
        <fullName evidence="2">Uncharacterized protein</fullName>
    </submittedName>
</protein>
<gene>
    <name evidence="2" type="ORF">ABS768_05545</name>
</gene>
<name>A0ABW8Y9R0_9FLAO</name>
<dbReference type="EMBL" id="JBELQB010000003">
    <property type="protein sequence ID" value="MFL9836953.1"/>
    <property type="molecule type" value="Genomic_DNA"/>
</dbReference>